<protein>
    <submittedName>
        <fullName evidence="2">Uncharacterized protein</fullName>
    </submittedName>
</protein>
<feature type="coiled-coil region" evidence="1">
    <location>
        <begin position="399"/>
        <end position="461"/>
    </location>
</feature>
<comment type="caution">
    <text evidence="2">The sequence shown here is derived from an EMBL/GenBank/DDBJ whole genome shotgun (WGS) entry which is preliminary data.</text>
</comment>
<gene>
    <name evidence="2" type="ORF">C8E97_6742</name>
</gene>
<dbReference type="EMBL" id="RBXO01000002">
    <property type="protein sequence ID" value="RKT49363.1"/>
    <property type="molecule type" value="Genomic_DNA"/>
</dbReference>
<dbReference type="Proteomes" id="UP000282084">
    <property type="component" value="Unassembled WGS sequence"/>
</dbReference>
<keyword evidence="3" id="KW-1185">Reference proteome</keyword>
<dbReference type="OrthoDB" id="3661713at2"/>
<evidence type="ECO:0000256" key="1">
    <source>
        <dbReference type="SAM" id="Coils"/>
    </source>
</evidence>
<dbReference type="RefSeq" id="WP_121012962.1">
    <property type="nucleotide sequence ID" value="NZ_RBXO01000002.1"/>
</dbReference>
<name>A0A495VLP1_9PSEU</name>
<dbReference type="AlphaFoldDB" id="A0A495VLP1"/>
<sequence>MANRDLVFTILGIDKASPAFRSAGDAAERAGQRIDQAGATAIKTMGGVAAASTAGGAAAALAIGGLPVLFGATAAAAVASNEQVANSFSNLADNVVDDVRTMSAPLVDDFVYAANEVGRAWGRDVAPVLKSIFADPAMAHGVRELASGVGELAAEAMPGMLESVRASGPVMTGFRSVLRDTGSGVSDFFDNVADSSDSSARVITGFGRIVEDVLGDAGEVIGDLADVAAPHMDRVEQVVERAGDSLLGLADGALPIMADAAGAGISAVSGFLSVLEPFQNTLGAGVGVALAAAGGWRLLTAAGNGFSKLDLGGRLERTALSAGIMTESLTGSATAGERVASAGSRMGTVLSRVGSAIPIVGAGVAALSLVLDISAERMRTATADGAHLAESLIKGGSEADRARARIATLSAENTGYRQRLGELEAAQRGAGKAAGAYSSDLSELRDRIDANNATIRESQRRYDEIRNSLTGAELAQVKYNEAVERYGTASPEAAAAGAAWRAALDEERRKANEAAEATRTHTDRIVEQQNVMLGAAGAGLGYRGALLGVESAQKALNDATNRHGRDSLEAREASLAYEQALLGAVTALGEKTAAENASASESERARLVTQAQAAEILRLAAAAGTNAPESLRNMVQALDATTLAAIGVTGRITETGAAIYRLPDGKEILLTGDHADAIRKIDEVNARQMRDKTLYINLVTRQDSRVADDFGGPGRAHGGRVRAGQPVTVGEEGRERLIPAGDGYVLPHTQTVALERAERLAGLGGAGGTPVTLHYHLTVVNASNSEIDLRTQFRRLEDEAGL</sequence>
<accession>A0A495VLP1</accession>
<evidence type="ECO:0000313" key="2">
    <source>
        <dbReference type="EMBL" id="RKT49363.1"/>
    </source>
</evidence>
<proteinExistence type="predicted"/>
<reference evidence="2 3" key="1">
    <citation type="submission" date="2018-10" db="EMBL/GenBank/DDBJ databases">
        <title>Sequencing the genomes of 1000 actinobacteria strains.</title>
        <authorList>
            <person name="Klenk H.-P."/>
        </authorList>
    </citation>
    <scope>NUCLEOTIDE SEQUENCE [LARGE SCALE GENOMIC DNA]</scope>
    <source>
        <strain evidence="2 3">DSM 43800</strain>
    </source>
</reference>
<organism evidence="2 3">
    <name type="scientific">Saccharothrix australiensis</name>
    <dbReference type="NCBI Taxonomy" id="2072"/>
    <lineage>
        <taxon>Bacteria</taxon>
        <taxon>Bacillati</taxon>
        <taxon>Actinomycetota</taxon>
        <taxon>Actinomycetes</taxon>
        <taxon>Pseudonocardiales</taxon>
        <taxon>Pseudonocardiaceae</taxon>
        <taxon>Saccharothrix</taxon>
    </lineage>
</organism>
<evidence type="ECO:0000313" key="3">
    <source>
        <dbReference type="Proteomes" id="UP000282084"/>
    </source>
</evidence>
<keyword evidence="1" id="KW-0175">Coiled coil</keyword>